<dbReference type="SUPFAM" id="SSF55781">
    <property type="entry name" value="GAF domain-like"/>
    <property type="match status" value="1"/>
</dbReference>
<protein>
    <recommendedName>
        <fullName evidence="5">FYVE-type domain-containing protein</fullName>
    </recommendedName>
</protein>
<dbReference type="PANTHER" id="PTHR43102">
    <property type="entry name" value="SLR1143 PROTEIN"/>
    <property type="match status" value="1"/>
</dbReference>
<evidence type="ECO:0000256" key="3">
    <source>
        <dbReference type="ARBA" id="ARBA00022833"/>
    </source>
</evidence>
<keyword evidence="3" id="KW-0862">Zinc</keyword>
<dbReference type="Gene3D" id="3.30.450.40">
    <property type="match status" value="1"/>
</dbReference>
<dbReference type="PANTHER" id="PTHR43102:SF2">
    <property type="entry name" value="GAF DOMAIN-CONTAINING PROTEIN"/>
    <property type="match status" value="1"/>
</dbReference>
<evidence type="ECO:0000313" key="7">
    <source>
        <dbReference type="Proteomes" id="UP000481153"/>
    </source>
</evidence>
<dbReference type="InterPro" id="IPR017455">
    <property type="entry name" value="Znf_FYVE-rel"/>
</dbReference>
<accession>A0A6G0W452</accession>
<keyword evidence="1" id="KW-0479">Metal-binding</keyword>
<dbReference type="PROSITE" id="PS50178">
    <property type="entry name" value="ZF_FYVE"/>
    <property type="match status" value="1"/>
</dbReference>
<evidence type="ECO:0000259" key="5">
    <source>
        <dbReference type="PROSITE" id="PS50178"/>
    </source>
</evidence>
<sequence length="580" mass="64415">MMNSAHMVNNQRFNMRTAQTAAPVKWPWAYTEENVLKLLDDTLCQRATGFAEFMDSSIVDLNEEQYLQRLETGKVDTSRTKVDSKAHVHTVHASTLVPATLTEVLTLFDDANGPSDQLTARTFRSLLISNLELRRIVSSFQPFAARQSRHTFARCNSDDAKSTVSSNVSTGSPSHRTILSFALKKAVFQESRGPFSKSPQRELFYLDIFEQLSPSTICRTIKSVDLLSESPTFTKGELPLERHQHVLMSYHIEAVGPTRVRMSFAGHYCYQHGMVEETKRMVAKFAEAVEVLPRLVFQTRLAAVLFSESKMNNKQKHTATGNACRLCARTFSAFMKQRLCRLCGQDICSSCSTVEQVPTTNDLTIDARICHTCVETLKEGDFNPRQESSLTVLLSNTMQKALASPAASIGVRKLEAPALPTTSARRKNKAAASATRQTIVDDKRHDTLYDVTCMTAARRMGCDTACVTLVDETGNLVIKTKHGKGVDTVLVRETIHKKAACIVKDAAKDGRFSDPQRPSARFFYGLPLVLEDGLSVGVVSVSDGTPRAEVDEFHDTIMHDFHQTILRLVETARKPPTSAA</sequence>
<comment type="caution">
    <text evidence="6">The sequence shown here is derived from an EMBL/GenBank/DDBJ whole genome shotgun (WGS) entry which is preliminary data.</text>
</comment>
<dbReference type="EMBL" id="VJMJ01000358">
    <property type="protein sequence ID" value="KAF0721912.1"/>
    <property type="molecule type" value="Genomic_DNA"/>
</dbReference>
<dbReference type="InterPro" id="IPR011011">
    <property type="entry name" value="Znf_FYVE_PHD"/>
</dbReference>
<dbReference type="Pfam" id="PF01363">
    <property type="entry name" value="FYVE"/>
    <property type="match status" value="1"/>
</dbReference>
<dbReference type="VEuPathDB" id="FungiDB:AeMF1_016391"/>
<dbReference type="Proteomes" id="UP000481153">
    <property type="component" value="Unassembled WGS sequence"/>
</dbReference>
<dbReference type="CDD" id="cd15745">
    <property type="entry name" value="FYVE_RUFY4"/>
    <property type="match status" value="1"/>
</dbReference>
<dbReference type="Gene3D" id="3.30.40.10">
    <property type="entry name" value="Zinc/RING finger domain, C3HC4 (zinc finger)"/>
    <property type="match status" value="1"/>
</dbReference>
<dbReference type="GO" id="GO:0008270">
    <property type="term" value="F:zinc ion binding"/>
    <property type="evidence" value="ECO:0007669"/>
    <property type="project" value="UniProtKB-KW"/>
</dbReference>
<feature type="domain" description="FYVE-type" evidence="5">
    <location>
        <begin position="318"/>
        <end position="378"/>
    </location>
</feature>
<dbReference type="InterPro" id="IPR000306">
    <property type="entry name" value="Znf_FYVE"/>
</dbReference>
<evidence type="ECO:0000256" key="2">
    <source>
        <dbReference type="ARBA" id="ARBA00022771"/>
    </source>
</evidence>
<organism evidence="6 7">
    <name type="scientific">Aphanomyces euteiches</name>
    <dbReference type="NCBI Taxonomy" id="100861"/>
    <lineage>
        <taxon>Eukaryota</taxon>
        <taxon>Sar</taxon>
        <taxon>Stramenopiles</taxon>
        <taxon>Oomycota</taxon>
        <taxon>Saprolegniomycetes</taxon>
        <taxon>Saprolegniales</taxon>
        <taxon>Verrucalvaceae</taxon>
        <taxon>Aphanomyces</taxon>
    </lineage>
</organism>
<name>A0A6G0W452_9STRA</name>
<dbReference type="InterPro" id="IPR029016">
    <property type="entry name" value="GAF-like_dom_sf"/>
</dbReference>
<dbReference type="SMART" id="SM00064">
    <property type="entry name" value="FYVE"/>
    <property type="match status" value="1"/>
</dbReference>
<evidence type="ECO:0000313" key="6">
    <source>
        <dbReference type="EMBL" id="KAF0721912.1"/>
    </source>
</evidence>
<gene>
    <name evidence="6" type="ORF">Ae201684_018815</name>
</gene>
<proteinExistence type="predicted"/>
<dbReference type="SUPFAM" id="SSF57903">
    <property type="entry name" value="FYVE/PHD zinc finger"/>
    <property type="match status" value="1"/>
</dbReference>
<dbReference type="AlphaFoldDB" id="A0A6G0W452"/>
<keyword evidence="7" id="KW-1185">Reference proteome</keyword>
<evidence type="ECO:0000256" key="1">
    <source>
        <dbReference type="ARBA" id="ARBA00022723"/>
    </source>
</evidence>
<keyword evidence="2 4" id="KW-0863">Zinc-finger</keyword>
<dbReference type="InterPro" id="IPR013083">
    <property type="entry name" value="Znf_RING/FYVE/PHD"/>
</dbReference>
<reference evidence="6 7" key="1">
    <citation type="submission" date="2019-07" db="EMBL/GenBank/DDBJ databases">
        <title>Genomics analysis of Aphanomyces spp. identifies a new class of oomycete effector associated with host adaptation.</title>
        <authorList>
            <person name="Gaulin E."/>
        </authorList>
    </citation>
    <scope>NUCLEOTIDE SEQUENCE [LARGE SCALE GENOMIC DNA]</scope>
    <source>
        <strain evidence="6 7">ATCC 201684</strain>
    </source>
</reference>
<evidence type="ECO:0000256" key="4">
    <source>
        <dbReference type="PROSITE-ProRule" id="PRU00091"/>
    </source>
</evidence>